<keyword evidence="1" id="KW-0812">Transmembrane</keyword>
<feature type="transmembrane region" description="Helical" evidence="1">
    <location>
        <begin position="81"/>
        <end position="106"/>
    </location>
</feature>
<comment type="caution">
    <text evidence="2">The sequence shown here is derived from an EMBL/GenBank/DDBJ whole genome shotgun (WGS) entry which is preliminary data.</text>
</comment>
<keyword evidence="1" id="KW-0472">Membrane</keyword>
<gene>
    <name evidence="2" type="ORF">D6850_03190</name>
</gene>
<accession>A0A3A8AYM7</accession>
<dbReference type="Proteomes" id="UP000281128">
    <property type="component" value="Unassembled WGS sequence"/>
</dbReference>
<dbReference type="EMBL" id="RAPE01000001">
    <property type="protein sequence ID" value="RKF16569.1"/>
    <property type="molecule type" value="Genomic_DNA"/>
</dbReference>
<sequence>MEALRARLGVRGKRLRTRLRRAGRRLPRHARRAGQVVLGAERMMDHPRLRLRIDAQEVSAAFADLHASLAAIDPRERRKDAALGIAGGIVLNLMLVGAAVVGVLVWRGLV</sequence>
<evidence type="ECO:0000256" key="1">
    <source>
        <dbReference type="SAM" id="Phobius"/>
    </source>
</evidence>
<evidence type="ECO:0000313" key="3">
    <source>
        <dbReference type="Proteomes" id="UP000281128"/>
    </source>
</evidence>
<evidence type="ECO:0000313" key="2">
    <source>
        <dbReference type="EMBL" id="RKF16569.1"/>
    </source>
</evidence>
<reference evidence="2 3" key="1">
    <citation type="submission" date="2018-09" db="EMBL/GenBank/DDBJ databases">
        <title>Roseovarius spongiae sp. nov., isolated from a marine sponge.</title>
        <authorList>
            <person name="Zhuang L."/>
            <person name="Luo L."/>
        </authorList>
    </citation>
    <scope>NUCLEOTIDE SEQUENCE [LARGE SCALE GENOMIC DNA]</scope>
    <source>
        <strain evidence="2 3">HN-E21</strain>
    </source>
</reference>
<proteinExistence type="predicted"/>
<dbReference type="AlphaFoldDB" id="A0A3A8AYM7"/>
<name>A0A3A8AYM7_9RHOB</name>
<organism evidence="2 3">
    <name type="scientific">Roseovarius spongiae</name>
    <dbReference type="NCBI Taxonomy" id="2320272"/>
    <lineage>
        <taxon>Bacteria</taxon>
        <taxon>Pseudomonadati</taxon>
        <taxon>Pseudomonadota</taxon>
        <taxon>Alphaproteobacteria</taxon>
        <taxon>Rhodobacterales</taxon>
        <taxon>Roseobacteraceae</taxon>
        <taxon>Roseovarius</taxon>
    </lineage>
</organism>
<keyword evidence="1" id="KW-1133">Transmembrane helix</keyword>
<keyword evidence="3" id="KW-1185">Reference proteome</keyword>
<protein>
    <submittedName>
        <fullName evidence="2">Uncharacterized protein</fullName>
    </submittedName>
</protein>